<dbReference type="Pfam" id="PF00839">
    <property type="entry name" value="Cys_rich_FGFR"/>
    <property type="match status" value="9"/>
</dbReference>
<evidence type="ECO:0000256" key="7">
    <source>
        <dbReference type="ARBA" id="ARBA00023180"/>
    </source>
</evidence>
<keyword evidence="5 9" id="KW-1133">Transmembrane helix</keyword>
<gene>
    <name evidence="11" type="ORF">MSP1404_LOCUS3944</name>
</gene>
<keyword evidence="7" id="KW-0325">Glycoprotein</keyword>
<keyword evidence="6 9" id="KW-0472">Membrane</keyword>
<keyword evidence="2 9" id="KW-0812">Transmembrane</keyword>
<feature type="signal peptide" evidence="10">
    <location>
        <begin position="1"/>
        <end position="34"/>
    </location>
</feature>
<feature type="region of interest" description="Disordered" evidence="8">
    <location>
        <begin position="76"/>
        <end position="102"/>
    </location>
</feature>
<evidence type="ECO:0000256" key="4">
    <source>
        <dbReference type="ARBA" id="ARBA00022737"/>
    </source>
</evidence>
<evidence type="ECO:0000256" key="10">
    <source>
        <dbReference type="SAM" id="SignalP"/>
    </source>
</evidence>
<dbReference type="InterPro" id="IPR001893">
    <property type="entry name" value="Cys-rich_GLG1_repeat"/>
</dbReference>
<dbReference type="GO" id="GO:0000139">
    <property type="term" value="C:Golgi membrane"/>
    <property type="evidence" value="ECO:0007669"/>
    <property type="project" value="InterPro"/>
</dbReference>
<feature type="transmembrane region" description="Helical" evidence="9">
    <location>
        <begin position="1063"/>
        <end position="1082"/>
    </location>
</feature>
<evidence type="ECO:0000256" key="8">
    <source>
        <dbReference type="SAM" id="MobiDB-lite"/>
    </source>
</evidence>
<evidence type="ECO:0000256" key="2">
    <source>
        <dbReference type="ARBA" id="ARBA00022692"/>
    </source>
</evidence>
<accession>A0A7S0PLV7</accession>
<evidence type="ECO:0000256" key="1">
    <source>
        <dbReference type="ARBA" id="ARBA00004479"/>
    </source>
</evidence>
<comment type="subcellular location">
    <subcellularLocation>
        <location evidence="1">Membrane</location>
        <topology evidence="1">Single-pass type I membrane protein</topology>
    </subcellularLocation>
</comment>
<sequence length="1105" mass="121385">MGFAHRESRRSVGRVARILFIAFAFFSAVSIASAQADDEETAAPDLNLLEPKRSNSKELLDIPSLTLEHLNHAAEIADSGSLPSVGDASEGGDGDDDEHSKEHYDELAAKYKAQRDAVASFSGRDDISATGACKADIEQLCAADLMVEGFKPVGGDASDETTATRRALLEEDEDEVVTDSVDSSKPTEEDKDEKDKEEDKDKRIADLEAKMNALANSLVYSKDHGPTSSDKEAKDWVMNPKLVTGTESRLMNRKFESYFDCLHSNIVATSKTRGIELALNFFSRKGAVSRKCKKEVAGAYAERFSDIRTDAELLEVCGGDGEDKLRGGDVGKFCADVETGLGLVFRCLKSHKEKLSKDCQTLVTARQVEQAEDVSLDTPLALMCEEDRKKLCADTEWGGGATEQCLKDKRQELGTQCKLEVFRREVEESEDVRFDGFLAETCGADRKAFCADVKPGKGRVIRCLESHASDAKFSAECRAMLDRRGVRRAADWRLDYALRKACSGTVKKLCGDAVKAAKAKVSASGGVLECLKSQLADEKIEDETCKAEVQRTMVAAAKDIRQDTSLTLACRDELVKHCKDVEPGEGRLWTCLAANRRKVSKTCEDKLFTRELWMTGDWRYKYGLSTKCASERQMLCAGVPAGSGRVVMCLQSKMDHEKMGKECRDAIAEDQRRSLDDIRLHEDLSKSCRDDAKTLCTPVNPGEGRMIKCLREKRQDIAKPECRAALLRAMMSSADNYLMDRPLAAACVDDVEKHCSDIEPGQGRVHECLREKESELSPACKKAEIELEAVEIEDIRLKPRLMEACQLSATRLCADIKPGNGNLLECLQSKAADDGMDPKCAKLLRKQSVRENSHLAFNLRVKQACKSQVSKLCNVEGDDASINEAAVNATVDPFLCLISKRSEIDNKMCSRVLNGSIKRAFVFYNLGTEVTKACDDEASRFCGATEESQRFQAPGSVVGCLARSTEHISDGCWVTLSAAVDEKKVEPGSIAEEVDVAMSAAIEAEIERRVENKILATLGDHITKHVDRIKGSINNEGSIQTALGHVDNTANYVAQLATKVSELAWMVFLGLMLTCVVSYLALRRVFTALAKSKGVGKPAPRVHDV</sequence>
<evidence type="ECO:0000313" key="11">
    <source>
        <dbReference type="EMBL" id="CAD8583225.1"/>
    </source>
</evidence>
<feature type="chain" id="PRO_5030621451" description="Golgi apparatus protein 1" evidence="10">
    <location>
        <begin position="35"/>
        <end position="1105"/>
    </location>
</feature>
<feature type="compositionally biased region" description="Basic and acidic residues" evidence="8">
    <location>
        <begin position="185"/>
        <end position="201"/>
    </location>
</feature>
<keyword evidence="3 10" id="KW-0732">Signal</keyword>
<evidence type="ECO:0000256" key="6">
    <source>
        <dbReference type="ARBA" id="ARBA00023136"/>
    </source>
</evidence>
<dbReference type="PROSITE" id="PS51289">
    <property type="entry name" value="GLG1_C_RICH"/>
    <property type="match status" value="4"/>
</dbReference>
<reference evidence="11" key="1">
    <citation type="submission" date="2021-01" db="EMBL/GenBank/DDBJ databases">
        <authorList>
            <person name="Corre E."/>
            <person name="Pelletier E."/>
            <person name="Niang G."/>
            <person name="Scheremetjew M."/>
            <person name="Finn R."/>
            <person name="Kale V."/>
            <person name="Holt S."/>
            <person name="Cochrane G."/>
            <person name="Meng A."/>
            <person name="Brown T."/>
            <person name="Cohen L."/>
        </authorList>
    </citation>
    <scope>NUCLEOTIDE SEQUENCE</scope>
    <source>
        <strain evidence="11">CCMP494</strain>
    </source>
</reference>
<dbReference type="InterPro" id="IPR039728">
    <property type="entry name" value="GLG1"/>
</dbReference>
<feature type="region of interest" description="Disordered" evidence="8">
    <location>
        <begin position="167"/>
        <end position="201"/>
    </location>
</feature>
<proteinExistence type="predicted"/>
<evidence type="ECO:0000256" key="5">
    <source>
        <dbReference type="ARBA" id="ARBA00022989"/>
    </source>
</evidence>
<dbReference type="PANTHER" id="PTHR11884">
    <property type="entry name" value="SELECTIN LIGAND RELATED"/>
    <property type="match status" value="1"/>
</dbReference>
<keyword evidence="4" id="KW-0677">Repeat</keyword>
<dbReference type="EMBL" id="HBEV01005176">
    <property type="protein sequence ID" value="CAD8583225.1"/>
    <property type="molecule type" value="Transcribed_RNA"/>
</dbReference>
<dbReference type="AlphaFoldDB" id="A0A7S0PLV7"/>
<evidence type="ECO:0000256" key="3">
    <source>
        <dbReference type="ARBA" id="ARBA00022729"/>
    </source>
</evidence>
<dbReference type="InterPro" id="IPR017873">
    <property type="entry name" value="Cys-rich_GLG1_repeat_euk"/>
</dbReference>
<protein>
    <recommendedName>
        <fullName evidence="12">Golgi apparatus protein 1</fullName>
    </recommendedName>
</protein>
<dbReference type="PANTHER" id="PTHR11884:SF1">
    <property type="entry name" value="GOLGI APPARATUS PROTEIN 1"/>
    <property type="match status" value="1"/>
</dbReference>
<name>A0A7S0PLV7_MICPS</name>
<evidence type="ECO:0008006" key="12">
    <source>
        <dbReference type="Google" id="ProtNLM"/>
    </source>
</evidence>
<evidence type="ECO:0000256" key="9">
    <source>
        <dbReference type="SAM" id="Phobius"/>
    </source>
</evidence>
<organism evidence="11">
    <name type="scientific">Micromonas pusilla</name>
    <name type="common">Picoplanktonic green alga</name>
    <name type="synonym">Chromulina pusilla</name>
    <dbReference type="NCBI Taxonomy" id="38833"/>
    <lineage>
        <taxon>Eukaryota</taxon>
        <taxon>Viridiplantae</taxon>
        <taxon>Chlorophyta</taxon>
        <taxon>Mamiellophyceae</taxon>
        <taxon>Mamiellales</taxon>
        <taxon>Mamiellaceae</taxon>
        <taxon>Micromonas</taxon>
    </lineage>
</organism>